<organism evidence="2 3">
    <name type="scientific">Protopolystoma xenopodis</name>
    <dbReference type="NCBI Taxonomy" id="117903"/>
    <lineage>
        <taxon>Eukaryota</taxon>
        <taxon>Metazoa</taxon>
        <taxon>Spiralia</taxon>
        <taxon>Lophotrochozoa</taxon>
        <taxon>Platyhelminthes</taxon>
        <taxon>Monogenea</taxon>
        <taxon>Polyopisthocotylea</taxon>
        <taxon>Polystomatidea</taxon>
        <taxon>Polystomatidae</taxon>
        <taxon>Protopolystoma</taxon>
    </lineage>
</organism>
<comment type="caution">
    <text evidence="2">The sequence shown here is derived from an EMBL/GenBank/DDBJ whole genome shotgun (WGS) entry which is preliminary data.</text>
</comment>
<dbReference type="AlphaFoldDB" id="A0A448XDF3"/>
<feature type="region of interest" description="Disordered" evidence="1">
    <location>
        <begin position="274"/>
        <end position="312"/>
    </location>
</feature>
<proteinExistence type="predicted"/>
<evidence type="ECO:0000313" key="2">
    <source>
        <dbReference type="EMBL" id="VEL33942.1"/>
    </source>
</evidence>
<reference evidence="2" key="1">
    <citation type="submission" date="2018-11" db="EMBL/GenBank/DDBJ databases">
        <authorList>
            <consortium name="Pathogen Informatics"/>
        </authorList>
    </citation>
    <scope>NUCLEOTIDE SEQUENCE</scope>
</reference>
<gene>
    <name evidence="2" type="ORF">PXEA_LOCUS27382</name>
</gene>
<evidence type="ECO:0000313" key="3">
    <source>
        <dbReference type="Proteomes" id="UP000784294"/>
    </source>
</evidence>
<protein>
    <submittedName>
        <fullName evidence="2">Uncharacterized protein</fullName>
    </submittedName>
</protein>
<accession>A0A448XDF3</accession>
<feature type="compositionally biased region" description="Polar residues" evidence="1">
    <location>
        <begin position="300"/>
        <end position="312"/>
    </location>
</feature>
<dbReference type="EMBL" id="CAAALY010246692">
    <property type="protein sequence ID" value="VEL33942.1"/>
    <property type="molecule type" value="Genomic_DNA"/>
</dbReference>
<sequence>MYREWFGILFHSLTAAPKGSSPVRPDSRCSVRRFSTSPSCQEVLLPWQPLEEIAGRPPPAGNPVVARATGDPVEAGRRVKVATVAGSSLAILQPVPVEFSLRGGVSSTRPYRRVGDRIRHGLKMILYESGPASLCQSACRLLTEPQATSSWSQAWPIPFALFIANPASPGLYYSTGGYLICVCLHFSLSTCPYIVSGSCILASLRSCTVEPACEIGAGPSTVFGPTGNGTSETVPSASTDILWGGDGGGERRMKWMNQKPMALALSQTKHNTTQHNTTQHNANGAIKTDHGPATRPASVTRRSLGSSETTTSCHQLRLSPAFTPALTLNSRRASFRLLPRAPLLTSSLPLTCTHTHTQTHTHTHAHNKANLATVVRPRLLNISTSQGEMSVVWAERERERERERGRRRGERMKESKRESNMLIGPTTSSISVEKFAHPSNNQTLFGSTNRKKAVFVVTSEACVVSRRNQRFLSVRNSLVPKHLHSSALAASSRRGTSTLETLLCPRRGRRNGQRKRVL</sequence>
<feature type="region of interest" description="Disordered" evidence="1">
    <location>
        <begin position="397"/>
        <end position="430"/>
    </location>
</feature>
<evidence type="ECO:0000256" key="1">
    <source>
        <dbReference type="SAM" id="MobiDB-lite"/>
    </source>
</evidence>
<name>A0A448XDF3_9PLAT</name>
<dbReference type="Proteomes" id="UP000784294">
    <property type="component" value="Unassembled WGS sequence"/>
</dbReference>
<keyword evidence="3" id="KW-1185">Reference proteome</keyword>